<dbReference type="EMBL" id="UYWX01020763">
    <property type="protein sequence ID" value="VDM34096.1"/>
    <property type="molecule type" value="Genomic_DNA"/>
</dbReference>
<proteinExistence type="predicted"/>
<dbReference type="Proteomes" id="UP000274429">
    <property type="component" value="Unassembled WGS sequence"/>
</dbReference>
<name>A0A0R3X729_HYDTA</name>
<protein>
    <submittedName>
        <fullName evidence="3">HPt domain-containing protein</fullName>
    </submittedName>
</protein>
<accession>A0A0R3X729</accession>
<evidence type="ECO:0000313" key="2">
    <source>
        <dbReference type="Proteomes" id="UP000274429"/>
    </source>
</evidence>
<gene>
    <name evidence="1" type="ORF">TTAC_LOCUS9326</name>
</gene>
<organism evidence="3">
    <name type="scientific">Hydatigena taeniaeformis</name>
    <name type="common">Feline tapeworm</name>
    <name type="synonym">Taenia taeniaeformis</name>
    <dbReference type="NCBI Taxonomy" id="6205"/>
    <lineage>
        <taxon>Eukaryota</taxon>
        <taxon>Metazoa</taxon>
        <taxon>Spiralia</taxon>
        <taxon>Lophotrochozoa</taxon>
        <taxon>Platyhelminthes</taxon>
        <taxon>Cestoda</taxon>
        <taxon>Eucestoda</taxon>
        <taxon>Cyclophyllidea</taxon>
        <taxon>Taeniidae</taxon>
        <taxon>Hydatigera</taxon>
    </lineage>
</organism>
<keyword evidence="2" id="KW-1185">Reference proteome</keyword>
<reference evidence="1 2" key="2">
    <citation type="submission" date="2018-11" db="EMBL/GenBank/DDBJ databases">
        <authorList>
            <consortium name="Pathogen Informatics"/>
        </authorList>
    </citation>
    <scope>NUCLEOTIDE SEQUENCE [LARGE SCALE GENOMIC DNA]</scope>
</reference>
<sequence length="126" mass="13950">MDVLRRFLNEVEILEEFYSNLELEVMQKCEDRIKEASAADETLSYTMFEFVGELSLLIKNASDKDIEFTRLVGAVVNEAIEGAKGYLGLDSMEESEAGEDIDSNAYIAGCSGVSDLCDVSELNLDT</sequence>
<dbReference type="AlphaFoldDB" id="A0A0R3X729"/>
<reference evidence="3" key="1">
    <citation type="submission" date="2017-02" db="UniProtKB">
        <authorList>
            <consortium name="WormBaseParasite"/>
        </authorList>
    </citation>
    <scope>IDENTIFICATION</scope>
</reference>
<dbReference type="WBParaSite" id="TTAC_0000934101-mRNA-1">
    <property type="protein sequence ID" value="TTAC_0000934101-mRNA-1"/>
    <property type="gene ID" value="TTAC_0000934101"/>
</dbReference>
<evidence type="ECO:0000313" key="3">
    <source>
        <dbReference type="WBParaSite" id="TTAC_0000934101-mRNA-1"/>
    </source>
</evidence>
<evidence type="ECO:0000313" key="1">
    <source>
        <dbReference type="EMBL" id="VDM34096.1"/>
    </source>
</evidence>